<feature type="region of interest" description="Disordered" evidence="1">
    <location>
        <begin position="78"/>
        <end position="101"/>
    </location>
</feature>
<proteinExistence type="predicted"/>
<reference evidence="2 3" key="1">
    <citation type="submission" date="2019-01" db="EMBL/GenBank/DDBJ databases">
        <title>A draft genome assembly of the solar-powered sea slug Elysia chlorotica.</title>
        <authorList>
            <person name="Cai H."/>
            <person name="Li Q."/>
            <person name="Fang X."/>
            <person name="Li J."/>
            <person name="Curtis N.E."/>
            <person name="Altenburger A."/>
            <person name="Shibata T."/>
            <person name="Feng M."/>
            <person name="Maeda T."/>
            <person name="Schwartz J.A."/>
            <person name="Shigenobu S."/>
            <person name="Lundholm N."/>
            <person name="Nishiyama T."/>
            <person name="Yang H."/>
            <person name="Hasebe M."/>
            <person name="Li S."/>
            <person name="Pierce S.K."/>
            <person name="Wang J."/>
        </authorList>
    </citation>
    <scope>NUCLEOTIDE SEQUENCE [LARGE SCALE GENOMIC DNA]</scope>
    <source>
        <strain evidence="2">EC2010</strain>
        <tissue evidence="2">Whole organism of an adult</tissue>
    </source>
</reference>
<dbReference type="EMBL" id="RQTK01000884">
    <property type="protein sequence ID" value="RUS73935.1"/>
    <property type="molecule type" value="Genomic_DNA"/>
</dbReference>
<evidence type="ECO:0000256" key="1">
    <source>
        <dbReference type="SAM" id="MobiDB-lite"/>
    </source>
</evidence>
<feature type="compositionally biased region" description="Pro residues" evidence="1">
    <location>
        <begin position="90"/>
        <end position="101"/>
    </location>
</feature>
<evidence type="ECO:0000313" key="3">
    <source>
        <dbReference type="Proteomes" id="UP000271974"/>
    </source>
</evidence>
<protein>
    <submittedName>
        <fullName evidence="2">Uncharacterized protein</fullName>
    </submittedName>
</protein>
<feature type="non-terminal residue" evidence="2">
    <location>
        <position position="180"/>
    </location>
</feature>
<feature type="region of interest" description="Disordered" evidence="1">
    <location>
        <begin position="121"/>
        <end position="180"/>
    </location>
</feature>
<accession>A0A3S0ZBJ7</accession>
<sequence length="180" mass="19826">MNPHSNGFQPPFFPNGQQHPLSSRMIPATFNRPPPPFQDFPPPPMAFRPPGYNSFNSGLQNQNNFNVRPSGFHRPNFNNRGGNVNRFASLPPPIRGPSPIHVPPPVPQRPCFSPDNIFSPPPNMAPTGQEGFPFNTNQAQPQHAPHHNRGGSGGRGRGDWRGRGRGSFANNRPPHSDAKK</sequence>
<dbReference type="AlphaFoldDB" id="A0A3S0ZBJ7"/>
<organism evidence="2 3">
    <name type="scientific">Elysia chlorotica</name>
    <name type="common">Eastern emerald elysia</name>
    <name type="synonym">Sea slug</name>
    <dbReference type="NCBI Taxonomy" id="188477"/>
    <lineage>
        <taxon>Eukaryota</taxon>
        <taxon>Metazoa</taxon>
        <taxon>Spiralia</taxon>
        <taxon>Lophotrochozoa</taxon>
        <taxon>Mollusca</taxon>
        <taxon>Gastropoda</taxon>
        <taxon>Heterobranchia</taxon>
        <taxon>Euthyneura</taxon>
        <taxon>Panpulmonata</taxon>
        <taxon>Sacoglossa</taxon>
        <taxon>Placobranchoidea</taxon>
        <taxon>Plakobranchidae</taxon>
        <taxon>Elysia</taxon>
    </lineage>
</organism>
<comment type="caution">
    <text evidence="2">The sequence shown here is derived from an EMBL/GenBank/DDBJ whole genome shotgun (WGS) entry which is preliminary data.</text>
</comment>
<evidence type="ECO:0000313" key="2">
    <source>
        <dbReference type="EMBL" id="RUS73935.1"/>
    </source>
</evidence>
<dbReference type="Proteomes" id="UP000271974">
    <property type="component" value="Unassembled WGS sequence"/>
</dbReference>
<feature type="compositionally biased region" description="Low complexity" evidence="1">
    <location>
        <begin position="78"/>
        <end position="87"/>
    </location>
</feature>
<gene>
    <name evidence="2" type="ORF">EGW08_018307</name>
</gene>
<feature type="region of interest" description="Disordered" evidence="1">
    <location>
        <begin position="1"/>
        <end position="24"/>
    </location>
</feature>
<name>A0A3S0ZBJ7_ELYCH</name>
<keyword evidence="3" id="KW-1185">Reference proteome</keyword>